<dbReference type="GeneID" id="97489430"/>
<reference evidence="3" key="3">
    <citation type="submission" date="2016-08" db="EMBL/GenBank/DDBJ databases">
        <title>Sequencing, assembly and comparative genomics of S. aureofaciens ATCC 10762.</title>
        <authorList>
            <person name="Gradnigo J.S."/>
            <person name="Johnson N."/>
            <person name="Somerville G.A."/>
        </authorList>
    </citation>
    <scope>NUCLEOTIDE SEQUENCE [LARGE SCALE GENOMIC DNA]</scope>
    <source>
        <strain evidence="3">ATCC 10762 / DSM 40127 / CCM 3239 / JCM 4008 / LMG 5968 / NBRC 12843 / NCIMB 8234 / A-377</strain>
    </source>
</reference>
<dbReference type="EMBL" id="BMUB01000026">
    <property type="protein sequence ID" value="GGV01579.1"/>
    <property type="molecule type" value="Genomic_DNA"/>
</dbReference>
<dbReference type="AlphaFoldDB" id="A0A1E7N1Q4"/>
<name>A0A1E7N1Q4_KITAU</name>
<reference evidence="1" key="1">
    <citation type="journal article" date="2014" name="Int. J. Syst. Evol. Microbiol.">
        <title>Complete genome sequence of Corynebacterium casei LMG S-19264T (=DSM 44701T), isolated from a smear-ripened cheese.</title>
        <authorList>
            <consortium name="US DOE Joint Genome Institute (JGI-PGF)"/>
            <person name="Walter F."/>
            <person name="Albersmeier A."/>
            <person name="Kalinowski J."/>
            <person name="Ruckert C."/>
        </authorList>
    </citation>
    <scope>NUCLEOTIDE SEQUENCE</scope>
    <source>
        <strain evidence="1">JCM 4434</strain>
    </source>
</reference>
<protein>
    <submittedName>
        <fullName evidence="2">Uncharacterized protein</fullName>
    </submittedName>
</protein>
<proteinExistence type="predicted"/>
<reference evidence="2 3" key="2">
    <citation type="submission" date="2014-07" db="EMBL/GenBank/DDBJ databases">
        <authorList>
            <person name="Zhang J.E."/>
            <person name="Yang H."/>
            <person name="Guo J."/>
            <person name="Deng Z."/>
            <person name="Luo H."/>
            <person name="Luo M."/>
            <person name="Zhao B."/>
        </authorList>
    </citation>
    <scope>NUCLEOTIDE SEQUENCE [LARGE SCALE GENOMIC DNA]</scope>
    <source>
        <strain evidence="2">ATCC 10762</strain>
        <strain evidence="3">ATCC 10762 / DSM 40127 / CCM 3239 / JCM 4008 / LMG 5968 / NBRC 12843 / NCIMB 8234 / A-377</strain>
    </source>
</reference>
<reference evidence="2" key="4">
    <citation type="submission" date="2016-08" db="EMBL/GenBank/DDBJ databases">
        <title>Sequencing, Assembly and Comparative Genomics of S. aureofaciens ATCC 10762.</title>
        <authorList>
            <person name="Gradnigo J.S."/>
            <person name="Johnson N."/>
            <person name="Somerville G.A."/>
        </authorList>
    </citation>
    <scope>NUCLEOTIDE SEQUENCE [LARGE SCALE GENOMIC DNA]</scope>
    <source>
        <strain evidence="2">ATCC 10762</strain>
    </source>
</reference>
<dbReference type="KEGG" id="kau:B6264_26850"/>
<keyword evidence="3" id="KW-1185">Reference proteome</keyword>
<dbReference type="EMBL" id="JPRF03000043">
    <property type="protein sequence ID" value="OEV34614.1"/>
    <property type="molecule type" value="Genomic_DNA"/>
</dbReference>
<dbReference type="Proteomes" id="UP000037395">
    <property type="component" value="Unassembled WGS sequence"/>
</dbReference>
<evidence type="ECO:0000313" key="1">
    <source>
        <dbReference type="EMBL" id="GGV01579.1"/>
    </source>
</evidence>
<dbReference type="OrthoDB" id="3283561at2"/>
<evidence type="ECO:0000313" key="3">
    <source>
        <dbReference type="Proteomes" id="UP000037395"/>
    </source>
</evidence>
<accession>A0A8H9I493</accession>
<reference evidence="1" key="5">
    <citation type="submission" date="2020-09" db="EMBL/GenBank/DDBJ databases">
        <authorList>
            <person name="Sun Q."/>
            <person name="Ohkuma M."/>
        </authorList>
    </citation>
    <scope>NUCLEOTIDE SEQUENCE</scope>
    <source>
        <strain evidence="1">JCM 4434</strain>
    </source>
</reference>
<sequence>MPLDDQHIWALLKNLDDPDHMEFPQSYDHATTRARFDQLADRLAQRFRCTCTVDRGVQDANHHGTVVIPTSATASGDHITITVSNYGNLVAVTLGNPGSYDKEEENVLFETADRRPIDDELDALGYTAVSEHLLWTRYDGVSNLGTCFEPRTWWDRFFDYT</sequence>
<dbReference type="RefSeq" id="WP_030554762.1">
    <property type="nucleotide sequence ID" value="NZ_BMUB01000026.1"/>
</dbReference>
<dbReference type="Proteomes" id="UP000610124">
    <property type="component" value="Unassembled WGS sequence"/>
</dbReference>
<accession>A0A1E7N1Q4</accession>
<organism evidence="2 3">
    <name type="scientific">Kitasatospora aureofaciens</name>
    <name type="common">Streptomyces aureofaciens</name>
    <dbReference type="NCBI Taxonomy" id="1894"/>
    <lineage>
        <taxon>Bacteria</taxon>
        <taxon>Bacillati</taxon>
        <taxon>Actinomycetota</taxon>
        <taxon>Actinomycetes</taxon>
        <taxon>Kitasatosporales</taxon>
        <taxon>Streptomycetaceae</taxon>
        <taxon>Kitasatospora</taxon>
    </lineage>
</organism>
<comment type="caution">
    <text evidence="2">The sequence shown here is derived from an EMBL/GenBank/DDBJ whole genome shotgun (WGS) entry which is preliminary data.</text>
</comment>
<evidence type="ECO:0000313" key="2">
    <source>
        <dbReference type="EMBL" id="OEV34614.1"/>
    </source>
</evidence>
<gene>
    <name evidence="1" type="ORF">GCM10010502_65160</name>
    <name evidence="2" type="ORF">HS99_0008940</name>
</gene>